<evidence type="ECO:0000313" key="2">
    <source>
        <dbReference type="Proteomes" id="UP000282184"/>
    </source>
</evidence>
<reference evidence="1 2" key="1">
    <citation type="submission" date="2018-12" db="EMBL/GenBank/DDBJ databases">
        <title>Hymenobacter gummosus sp. nov., isolated from a spring.</title>
        <authorList>
            <person name="Nie L."/>
        </authorList>
    </citation>
    <scope>NUCLEOTIDE SEQUENCE [LARGE SCALE GENOMIC DNA]</scope>
    <source>
        <strain evidence="1 2">KCTC 52166</strain>
    </source>
</reference>
<sequence length="288" mass="32670">MLSTALLLLLAQAPDYQCGAYWVGGSHHDTFITAAGDTLSQVDKQGLYQGEHVYSSSQIRTTTTGYFKDGWPVGEWKVRFSDGSYAVGPCSIGAEEVVVTVTDIRKRQERGTYIKTGIWRCYTSAGQLVQTRRYEQRLDEKKKLLIRRAYVLVGDQGFVPSKEEEFSVKRNGDAPGYHVFRAAVTRDYYDTGRLQKFVRAEKNGRTIDYHPDGRVSSIERGRWYGGGIFPVYTGFTRHYSLAGQLSSVTRKIYLLFGLVNRQKHISYAEDGKKKSVRVRKFRATSVLK</sequence>
<organism evidence="1 2">
    <name type="scientific">Hymenobacter gummosus</name>
    <dbReference type="NCBI Taxonomy" id="1776032"/>
    <lineage>
        <taxon>Bacteria</taxon>
        <taxon>Pseudomonadati</taxon>
        <taxon>Bacteroidota</taxon>
        <taxon>Cytophagia</taxon>
        <taxon>Cytophagales</taxon>
        <taxon>Hymenobacteraceae</taxon>
        <taxon>Hymenobacter</taxon>
    </lineage>
</organism>
<dbReference type="SUPFAM" id="SSF82185">
    <property type="entry name" value="Histone H3 K4-specific methyltransferase SET7/9 N-terminal domain"/>
    <property type="match status" value="1"/>
</dbReference>
<comment type="caution">
    <text evidence="1">The sequence shown here is derived from an EMBL/GenBank/DDBJ whole genome shotgun (WGS) entry which is preliminary data.</text>
</comment>
<gene>
    <name evidence="1" type="ORF">EJV47_23460</name>
</gene>
<accession>A0A431TWQ2</accession>
<dbReference type="Proteomes" id="UP000282184">
    <property type="component" value="Unassembled WGS sequence"/>
</dbReference>
<dbReference type="EMBL" id="RXOF01000018">
    <property type="protein sequence ID" value="RTQ45797.1"/>
    <property type="molecule type" value="Genomic_DNA"/>
</dbReference>
<dbReference type="RefSeq" id="WP_126695653.1">
    <property type="nucleotide sequence ID" value="NZ_RXOF01000018.1"/>
</dbReference>
<dbReference type="AlphaFoldDB" id="A0A431TWQ2"/>
<protein>
    <submittedName>
        <fullName evidence="1">Uncharacterized protein</fullName>
    </submittedName>
</protein>
<name>A0A431TWQ2_9BACT</name>
<dbReference type="OrthoDB" id="8536728at2"/>
<keyword evidence="2" id="KW-1185">Reference proteome</keyword>
<proteinExistence type="predicted"/>
<evidence type="ECO:0000313" key="1">
    <source>
        <dbReference type="EMBL" id="RTQ45797.1"/>
    </source>
</evidence>